<name>A0A8S5S9A8_9CAUD</name>
<dbReference type="EMBL" id="BK032552">
    <property type="protein sequence ID" value="DAF47271.1"/>
    <property type="molecule type" value="Genomic_DNA"/>
</dbReference>
<protein>
    <submittedName>
        <fullName evidence="2">Uncharacterized protein</fullName>
    </submittedName>
</protein>
<feature type="transmembrane region" description="Helical" evidence="1">
    <location>
        <begin position="13"/>
        <end position="33"/>
    </location>
</feature>
<keyword evidence="1" id="KW-0472">Membrane</keyword>
<sequence>MSYLDYRKLPKKIYYTAIVVVVLCSVFLAGAYVGKMVQEEQDRLYVGKVVEKEHVPEKIENGEKFDEAYYIVVEDNHGECLRYNVSKDVYKQVEIKDLWRR</sequence>
<organism evidence="2">
    <name type="scientific">Siphoviridae sp. ctb3910</name>
    <dbReference type="NCBI Taxonomy" id="2827897"/>
    <lineage>
        <taxon>Viruses</taxon>
        <taxon>Duplodnaviria</taxon>
        <taxon>Heunggongvirae</taxon>
        <taxon>Uroviricota</taxon>
        <taxon>Caudoviricetes</taxon>
    </lineage>
</organism>
<proteinExistence type="predicted"/>
<reference evidence="2" key="1">
    <citation type="journal article" date="2021" name="Proc. Natl. Acad. Sci. U.S.A.">
        <title>A Catalog of Tens of Thousands of Viruses from Human Metagenomes Reveals Hidden Associations with Chronic Diseases.</title>
        <authorList>
            <person name="Tisza M.J."/>
            <person name="Buck C.B."/>
        </authorList>
    </citation>
    <scope>NUCLEOTIDE SEQUENCE</scope>
    <source>
        <strain evidence="2">Ctb3910</strain>
    </source>
</reference>
<evidence type="ECO:0000313" key="2">
    <source>
        <dbReference type="EMBL" id="DAF47271.1"/>
    </source>
</evidence>
<accession>A0A8S5S9A8</accession>
<keyword evidence="1" id="KW-0812">Transmembrane</keyword>
<keyword evidence="1" id="KW-1133">Transmembrane helix</keyword>
<evidence type="ECO:0000256" key="1">
    <source>
        <dbReference type="SAM" id="Phobius"/>
    </source>
</evidence>